<evidence type="ECO:0000259" key="2">
    <source>
        <dbReference type="PROSITE" id="PS50011"/>
    </source>
</evidence>
<dbReference type="InterPro" id="IPR001245">
    <property type="entry name" value="Ser-Thr/Tyr_kinase_cat_dom"/>
</dbReference>
<feature type="region of interest" description="Disordered" evidence="1">
    <location>
        <begin position="610"/>
        <end position="652"/>
    </location>
</feature>
<keyword evidence="4" id="KW-1185">Reference proteome</keyword>
<evidence type="ECO:0000256" key="1">
    <source>
        <dbReference type="SAM" id="MobiDB-lite"/>
    </source>
</evidence>
<dbReference type="InterPro" id="IPR000719">
    <property type="entry name" value="Prot_kinase_dom"/>
</dbReference>
<dbReference type="GO" id="GO:0005524">
    <property type="term" value="F:ATP binding"/>
    <property type="evidence" value="ECO:0007669"/>
    <property type="project" value="InterPro"/>
</dbReference>
<sequence length="1357" mass="140404">MSCFTVCFGFPKRSPVIDAFVVNPNPLESQVVPSRGTNCAISMSGCEPRASVASAWVATSTTYQRASLKAHEDAVDAFDAVMSACVQLRSGSFGALSAAVADTEPSTGAAQPSASGSASANYLHPSAGRHARRSAQSLPRPYASASAPIFKIEVPPDSDAWVPAPKQQQAGIAPLLLVDNDGPNSNMELGEFYESMLLSMQIRLKVDAELSSFRHLPSASSNRFIARLSMGQHAGLISAAASATPSGAWQASGGVALPTNYSNNASRTDRRFDSSLDFPSPASRFPTSSISPSQAVASAMSPAVINTASGVGRDGGSAAGAAVSPRLPLTADYPPMTGETSAMVRALDHTPPSVPSQNPHLHPYLPPHLLQMFPSVGGGGGGSHQGSGHHAGMRRSNSIGRNDGANRIAKARGAGGLRPLQTAELTHASASLTSRTGTRPSSAEGVQPLCTAATGGYASGHSEQHMNTAQLVSEERAEGPGGEGVWQEPDLVPAVDISSGATQLPPPPPPLLQAWGIGALLEATKSSGGGGGAGCSVGAHGCSSAVGGGANGWEANSWGDVSLVTQRGNNWQGQPSPPWALPSLSPYAVAAALTAASGAGDGSCGEGMCVPPVTHAGEQQQPQQQPSLAASNQQPQLPLQQHQHHHHGRHTRVPYSGVVGSGAAGRMLRPIPELDSVSASRLHQMRESVILRQEHMAMQASEGANSAPAPRASGESVKVATTSAVSPFSVVPPGRLMEQWPPFLLDGSPTPLQVGLSHPRQWSPSMQQHSPLPTTQQQLPPPPPQQQQQQPSGGPPRCSEQRRRQRPSAAKLPMTPSPRSASWYGGAPAVHPDPTRVAPEVPVEMRLCRAAQELLEGLSDVRPLAAEATADADEHEHRAGGAVWPQAGPRPHQQRRPDWGAGARQGTAAAAGGWIHEPLQGPAAGAPGGSGGECRSVVLQGRWQGHPVAVKLIIGAPLDQKNSALVSALAAAAVVHSGLVRVYGVRLLPSGVVGVPECRGLAKAAMAAGEAVAAAVAAASLKPGEGVLAVIMELCAVGSLERLTHAVYSPFRPNRSWPAYMARRALLRTALEVAGALAHLHRYGLAHGGLRPANVLLVPALQDRRKFCAKIADVSLSCNVMQHGPPGNFLLFYPSNSTGGRGGTNKNSDSEGNIRFAAAATLSLVPSPSSSAAQLPKQAQNTPSPLQGLSKSLPLPLPLALQPDELLFVAPEALRDPGTLLATPPADVFAFGMLLWALAAAQTSWDSELVLLEGGVAATVVTAAAFESTPGSYRPRPIPAWPSGAHPQLQNLYLACVSAVPEQRPCMDQVVSELEQLDEGLRNDRPKNRAAAAASYAALAAAGLPRGGSGFIPGFML</sequence>
<feature type="region of interest" description="Disordered" evidence="1">
    <location>
        <begin position="869"/>
        <end position="907"/>
    </location>
</feature>
<feature type="compositionally biased region" description="Low complexity" evidence="1">
    <location>
        <begin position="619"/>
        <end position="641"/>
    </location>
</feature>
<organism evidence="3 4">
    <name type="scientific">Volvox africanus</name>
    <dbReference type="NCBI Taxonomy" id="51714"/>
    <lineage>
        <taxon>Eukaryota</taxon>
        <taxon>Viridiplantae</taxon>
        <taxon>Chlorophyta</taxon>
        <taxon>core chlorophytes</taxon>
        <taxon>Chlorophyceae</taxon>
        <taxon>CS clade</taxon>
        <taxon>Chlamydomonadales</taxon>
        <taxon>Volvocaceae</taxon>
        <taxon>Volvox</taxon>
    </lineage>
</organism>
<gene>
    <name evidence="3" type="ORF">Vafri_13077</name>
</gene>
<dbReference type="GO" id="GO:0004674">
    <property type="term" value="F:protein serine/threonine kinase activity"/>
    <property type="evidence" value="ECO:0007669"/>
    <property type="project" value="TreeGrafter"/>
</dbReference>
<accession>A0A8J4BB03</accession>
<dbReference type="InterPro" id="IPR051681">
    <property type="entry name" value="Ser/Thr_Kinases-Pseudokinases"/>
</dbReference>
<reference evidence="3" key="1">
    <citation type="journal article" date="2021" name="Proc. Natl. Acad. Sci. U.S.A.">
        <title>Three genomes in the algal genus Volvox reveal the fate of a haploid sex-determining region after a transition to homothallism.</title>
        <authorList>
            <person name="Yamamoto K."/>
            <person name="Hamaji T."/>
            <person name="Kawai-Toyooka H."/>
            <person name="Matsuzaki R."/>
            <person name="Takahashi F."/>
            <person name="Nishimura Y."/>
            <person name="Kawachi M."/>
            <person name="Noguchi H."/>
            <person name="Minakuchi Y."/>
            <person name="Umen J.G."/>
            <person name="Toyoda A."/>
            <person name="Nozaki H."/>
        </authorList>
    </citation>
    <scope>NUCLEOTIDE SEQUENCE</scope>
    <source>
        <strain evidence="3">NIES-3780</strain>
    </source>
</reference>
<feature type="compositionally biased region" description="Low complexity" evidence="1">
    <location>
        <begin position="767"/>
        <end position="778"/>
    </location>
</feature>
<feature type="compositionally biased region" description="Low complexity" evidence="1">
    <location>
        <begin position="105"/>
        <end position="120"/>
    </location>
</feature>
<dbReference type="Gene3D" id="1.10.510.10">
    <property type="entry name" value="Transferase(Phosphotransferase) domain 1"/>
    <property type="match status" value="1"/>
</dbReference>
<dbReference type="Proteomes" id="UP000747399">
    <property type="component" value="Unassembled WGS sequence"/>
</dbReference>
<feature type="compositionally biased region" description="Basic residues" evidence="1">
    <location>
        <begin position="642"/>
        <end position="652"/>
    </location>
</feature>
<dbReference type="SUPFAM" id="SSF56112">
    <property type="entry name" value="Protein kinase-like (PK-like)"/>
    <property type="match status" value="1"/>
</dbReference>
<dbReference type="Pfam" id="PF07714">
    <property type="entry name" value="PK_Tyr_Ser-Thr"/>
    <property type="match status" value="1"/>
</dbReference>
<feature type="region of interest" description="Disordered" evidence="1">
    <location>
        <begin position="751"/>
        <end position="828"/>
    </location>
</feature>
<dbReference type="PROSITE" id="PS50011">
    <property type="entry name" value="PROTEIN_KINASE_DOM"/>
    <property type="match status" value="1"/>
</dbReference>
<comment type="caution">
    <text evidence="3">The sequence shown here is derived from an EMBL/GenBank/DDBJ whole genome shotgun (WGS) entry which is preliminary data.</text>
</comment>
<dbReference type="PANTHER" id="PTHR44329">
    <property type="entry name" value="SERINE/THREONINE-PROTEIN KINASE TNNI3K-RELATED"/>
    <property type="match status" value="1"/>
</dbReference>
<evidence type="ECO:0000313" key="3">
    <source>
        <dbReference type="EMBL" id="GIL57844.1"/>
    </source>
</evidence>
<proteinExistence type="predicted"/>
<dbReference type="SMART" id="SM00220">
    <property type="entry name" value="S_TKc"/>
    <property type="match status" value="1"/>
</dbReference>
<feature type="compositionally biased region" description="Low complexity" evidence="1">
    <location>
        <begin position="786"/>
        <end position="796"/>
    </location>
</feature>
<feature type="region of interest" description="Disordered" evidence="1">
    <location>
        <begin position="1168"/>
        <end position="1188"/>
    </location>
</feature>
<protein>
    <recommendedName>
        <fullName evidence="2">Protein kinase domain-containing protein</fullName>
    </recommendedName>
</protein>
<name>A0A8J4BB03_9CHLO</name>
<feature type="region of interest" description="Disordered" evidence="1">
    <location>
        <begin position="378"/>
        <end position="403"/>
    </location>
</feature>
<evidence type="ECO:0000313" key="4">
    <source>
        <dbReference type="Proteomes" id="UP000747399"/>
    </source>
</evidence>
<feature type="region of interest" description="Disordered" evidence="1">
    <location>
        <begin position="105"/>
        <end position="138"/>
    </location>
</feature>
<dbReference type="PANTHER" id="PTHR44329:SF214">
    <property type="entry name" value="PROTEIN KINASE DOMAIN-CONTAINING PROTEIN"/>
    <property type="match status" value="1"/>
</dbReference>
<feature type="domain" description="Protein kinase" evidence="2">
    <location>
        <begin position="919"/>
        <end position="1317"/>
    </location>
</feature>
<feature type="region of interest" description="Disordered" evidence="1">
    <location>
        <begin position="700"/>
        <end position="720"/>
    </location>
</feature>
<dbReference type="EMBL" id="BNCO01000029">
    <property type="protein sequence ID" value="GIL57844.1"/>
    <property type="molecule type" value="Genomic_DNA"/>
</dbReference>
<feature type="region of interest" description="Disordered" evidence="1">
    <location>
        <begin position="454"/>
        <end position="488"/>
    </location>
</feature>
<dbReference type="InterPro" id="IPR011009">
    <property type="entry name" value="Kinase-like_dom_sf"/>
</dbReference>